<dbReference type="Gene3D" id="1.20.120.330">
    <property type="entry name" value="Nucleotidyltransferases domain 2"/>
    <property type="match status" value="1"/>
</dbReference>
<organism evidence="1 2">
    <name type="scientific">Acidithiobacillus concretivorus</name>
    <dbReference type="NCBI Taxonomy" id="3063952"/>
    <lineage>
        <taxon>Bacteria</taxon>
        <taxon>Pseudomonadati</taxon>
        <taxon>Pseudomonadota</taxon>
        <taxon>Acidithiobacillia</taxon>
        <taxon>Acidithiobacillales</taxon>
        <taxon>Acidithiobacillaceae</taxon>
        <taxon>Acidithiobacillus</taxon>
    </lineage>
</organism>
<evidence type="ECO:0000313" key="1">
    <source>
        <dbReference type="EMBL" id="MBU2739902.1"/>
    </source>
</evidence>
<sequence>MPVNPSDFIEFAKNLACPDEISRRTSISRAYYGCYHFSEILCAQKGIDLSTGSSSGGIHKRLCAAMQGSQDANMRSLGDKLDRLRKKRIRADYDLADQVGAKETAKIVCKCERLLVELKKNSP</sequence>
<proteinExistence type="predicted"/>
<dbReference type="EMBL" id="JABELD010000148">
    <property type="protein sequence ID" value="MBU2739902.1"/>
    <property type="molecule type" value="Genomic_DNA"/>
</dbReference>
<dbReference type="Proteomes" id="UP001197028">
    <property type="component" value="Unassembled WGS sequence"/>
</dbReference>
<accession>A0ABS5ZTS0</accession>
<gene>
    <name evidence="1" type="ORF">HJG40_14175</name>
</gene>
<evidence type="ECO:0008006" key="3">
    <source>
        <dbReference type="Google" id="ProtNLM"/>
    </source>
</evidence>
<protein>
    <recommendedName>
        <fullName evidence="3">HEPN domain-containing protein</fullName>
    </recommendedName>
</protein>
<reference evidence="1 2" key="1">
    <citation type="journal article" date="2021" name="ISME J.">
        <title>Genomic evolution of the class Acidithiobacillia: deep-branching Proteobacteria living in extreme acidic conditions.</title>
        <authorList>
            <person name="Moya-Beltran A."/>
            <person name="Beard S."/>
            <person name="Rojas-Villalobos C."/>
            <person name="Issotta F."/>
            <person name="Gallardo Y."/>
            <person name="Ulloa R."/>
            <person name="Giaveno A."/>
            <person name="Degli Esposti M."/>
            <person name="Johnson D.B."/>
            <person name="Quatrini R."/>
        </authorList>
    </citation>
    <scope>NUCLEOTIDE SEQUENCE [LARGE SCALE GENOMIC DNA]</scope>
    <source>
        <strain evidence="1 2">ATCC 19703</strain>
    </source>
</reference>
<evidence type="ECO:0000313" key="2">
    <source>
        <dbReference type="Proteomes" id="UP001197028"/>
    </source>
</evidence>
<dbReference type="RefSeq" id="WP_215864778.1">
    <property type="nucleotide sequence ID" value="NZ_JABELD010000148.1"/>
</dbReference>
<name>A0ABS5ZTS0_9PROT</name>
<comment type="caution">
    <text evidence="1">The sequence shown here is derived from an EMBL/GenBank/DDBJ whole genome shotgun (WGS) entry which is preliminary data.</text>
</comment>
<keyword evidence="2" id="KW-1185">Reference proteome</keyword>